<comment type="caution">
    <text evidence="1">The sequence shown here is derived from an EMBL/GenBank/DDBJ whole genome shotgun (WGS) entry which is preliminary data.</text>
</comment>
<dbReference type="Proteomes" id="UP001497535">
    <property type="component" value="Unassembled WGS sequence"/>
</dbReference>
<gene>
    <name evidence="1" type="ORF">MENTE1834_LOCUS39538</name>
</gene>
<proteinExistence type="predicted"/>
<reference evidence="1" key="1">
    <citation type="submission" date="2023-11" db="EMBL/GenBank/DDBJ databases">
        <authorList>
            <person name="Poullet M."/>
        </authorList>
    </citation>
    <scope>NUCLEOTIDE SEQUENCE</scope>
    <source>
        <strain evidence="1">E1834</strain>
    </source>
</reference>
<sequence length="190" mass="22675">MERKIEEENEFTWDIPIWYSINRTEQPMLWLKDSTELETSAGDLIVLNFRSEGFYRVQYAPDEMQQIRQQLFNNHSKFSMSSRVRILDDAFTLAEGGYLPYEVKIFLNLTNYALKDTLNLTKYLVKEEEYPPWEMALTGFNVIQNYFDDEPENEDLGAYIKLLIGDIFDRELDKIGEWKSEDKEKDFFNE</sequence>
<name>A0ACB1AJJ5_MELEN</name>
<dbReference type="EMBL" id="CAVMJV010000089">
    <property type="protein sequence ID" value="CAK5091686.1"/>
    <property type="molecule type" value="Genomic_DNA"/>
</dbReference>
<evidence type="ECO:0000313" key="1">
    <source>
        <dbReference type="EMBL" id="CAK5091686.1"/>
    </source>
</evidence>
<keyword evidence="2" id="KW-1185">Reference proteome</keyword>
<protein>
    <submittedName>
        <fullName evidence="1">Uncharacterized protein</fullName>
    </submittedName>
</protein>
<organism evidence="1 2">
    <name type="scientific">Meloidogyne enterolobii</name>
    <name type="common">Root-knot nematode worm</name>
    <name type="synonym">Meloidogyne mayaguensis</name>
    <dbReference type="NCBI Taxonomy" id="390850"/>
    <lineage>
        <taxon>Eukaryota</taxon>
        <taxon>Metazoa</taxon>
        <taxon>Ecdysozoa</taxon>
        <taxon>Nematoda</taxon>
        <taxon>Chromadorea</taxon>
        <taxon>Rhabditida</taxon>
        <taxon>Tylenchina</taxon>
        <taxon>Tylenchomorpha</taxon>
        <taxon>Tylenchoidea</taxon>
        <taxon>Meloidogynidae</taxon>
        <taxon>Meloidogyninae</taxon>
        <taxon>Meloidogyne</taxon>
    </lineage>
</organism>
<accession>A0ACB1AJJ5</accession>
<evidence type="ECO:0000313" key="2">
    <source>
        <dbReference type="Proteomes" id="UP001497535"/>
    </source>
</evidence>